<evidence type="ECO:0000256" key="10">
    <source>
        <dbReference type="ARBA" id="ARBA00038976"/>
    </source>
</evidence>
<evidence type="ECO:0000256" key="14">
    <source>
        <dbReference type="ARBA" id="ARBA00075285"/>
    </source>
</evidence>
<evidence type="ECO:0000256" key="3">
    <source>
        <dbReference type="ARBA" id="ARBA00022670"/>
    </source>
</evidence>
<gene>
    <name evidence="19" type="ORF">SAMN05216454_11713</name>
</gene>
<name>A0A1H8JTC0_9FIRM</name>
<accession>A0A1H8JTC0</accession>
<comment type="cofactor">
    <cofactor evidence="2">
        <name>Zn(2+)</name>
        <dbReference type="ChEBI" id="CHEBI:29105"/>
    </cofactor>
</comment>
<dbReference type="EMBL" id="FODF01000017">
    <property type="protein sequence ID" value="SEN83993.1"/>
    <property type="molecule type" value="Genomic_DNA"/>
</dbReference>
<protein>
    <recommendedName>
        <fullName evidence="13">Cytosol non-specific dipeptidase</fullName>
        <ecNumber evidence="10">3.4.13.18</ecNumber>
    </recommendedName>
    <alternativeName>
        <fullName evidence="16">Aminoacyl-histidine dipeptidase</fullName>
    </alternativeName>
    <alternativeName>
        <fullName evidence="15">Beta-alanyl-histidine dipeptidase</fullName>
    </alternativeName>
    <alternativeName>
        <fullName evidence="14">Carnosinase</fullName>
    </alternativeName>
    <alternativeName>
        <fullName evidence="11">Peptidase D</fullName>
    </alternativeName>
    <alternativeName>
        <fullName evidence="17">Xaa-His dipeptidase</fullName>
    </alternativeName>
</protein>
<evidence type="ECO:0000256" key="12">
    <source>
        <dbReference type="ARBA" id="ARBA00061423"/>
    </source>
</evidence>
<evidence type="ECO:0000259" key="18">
    <source>
        <dbReference type="Pfam" id="PF07687"/>
    </source>
</evidence>
<comment type="cofactor">
    <cofactor evidence="1">
        <name>Co(2+)</name>
        <dbReference type="ChEBI" id="CHEBI:48828"/>
    </cofactor>
</comment>
<dbReference type="PANTHER" id="PTHR43501">
    <property type="entry name" value="CYTOSOL NON-SPECIFIC DIPEPTIDASE"/>
    <property type="match status" value="1"/>
</dbReference>
<comment type="catalytic activity">
    <reaction evidence="9">
        <text>Hydrolysis of dipeptides, preferentially hydrophobic dipeptides including prolyl amino acids.</text>
        <dbReference type="EC" id="3.4.13.18"/>
    </reaction>
</comment>
<dbReference type="InterPro" id="IPR036264">
    <property type="entry name" value="Bact_exopeptidase_dim_dom"/>
</dbReference>
<dbReference type="PIRSF" id="PIRSF016599">
    <property type="entry name" value="Xaa-His_dipept"/>
    <property type="match status" value="1"/>
</dbReference>
<keyword evidence="6" id="KW-0862">Zinc</keyword>
<evidence type="ECO:0000313" key="19">
    <source>
        <dbReference type="EMBL" id="SEN83993.1"/>
    </source>
</evidence>
<dbReference type="OrthoDB" id="9773892at2"/>
<evidence type="ECO:0000256" key="17">
    <source>
        <dbReference type="ARBA" id="ARBA00078074"/>
    </source>
</evidence>
<proteinExistence type="inferred from homology"/>
<evidence type="ECO:0000256" key="9">
    <source>
        <dbReference type="ARBA" id="ARBA00036421"/>
    </source>
</evidence>
<dbReference type="Proteomes" id="UP000199512">
    <property type="component" value="Unassembled WGS sequence"/>
</dbReference>
<evidence type="ECO:0000256" key="5">
    <source>
        <dbReference type="ARBA" id="ARBA00022801"/>
    </source>
</evidence>
<dbReference type="PRINTS" id="PR00934">
    <property type="entry name" value="XHISDIPTASE"/>
</dbReference>
<dbReference type="InterPro" id="IPR001160">
    <property type="entry name" value="Peptidase_M20C"/>
</dbReference>
<dbReference type="AlphaFoldDB" id="A0A1H8JTC0"/>
<dbReference type="Pfam" id="PF07687">
    <property type="entry name" value="M20_dimer"/>
    <property type="match status" value="1"/>
</dbReference>
<reference evidence="19 20" key="1">
    <citation type="submission" date="2016-10" db="EMBL/GenBank/DDBJ databases">
        <authorList>
            <person name="de Groot N.N."/>
        </authorList>
    </citation>
    <scope>NUCLEOTIDE SEQUENCE [LARGE SCALE GENOMIC DNA]</scope>
    <source>
        <strain evidence="19 20">Calf135</strain>
    </source>
</reference>
<evidence type="ECO:0000256" key="6">
    <source>
        <dbReference type="ARBA" id="ARBA00022833"/>
    </source>
</evidence>
<dbReference type="GO" id="GO:0070573">
    <property type="term" value="F:metallodipeptidase activity"/>
    <property type="evidence" value="ECO:0007669"/>
    <property type="project" value="TreeGrafter"/>
</dbReference>
<dbReference type="SUPFAM" id="SSF55031">
    <property type="entry name" value="Bacterial exopeptidase dimerisation domain"/>
    <property type="match status" value="1"/>
</dbReference>
<evidence type="ECO:0000256" key="4">
    <source>
        <dbReference type="ARBA" id="ARBA00022723"/>
    </source>
</evidence>
<organism evidence="19 20">
    <name type="scientific">Peptostreptococcus russellii</name>
    <dbReference type="NCBI Taxonomy" id="215200"/>
    <lineage>
        <taxon>Bacteria</taxon>
        <taxon>Bacillati</taxon>
        <taxon>Bacillota</taxon>
        <taxon>Clostridia</taxon>
        <taxon>Peptostreptococcales</taxon>
        <taxon>Peptostreptococcaceae</taxon>
        <taxon>Peptostreptococcus</taxon>
    </lineage>
</organism>
<dbReference type="NCBIfam" id="TIGR01893">
    <property type="entry name" value="aa-his-dipept"/>
    <property type="match status" value="1"/>
</dbReference>
<keyword evidence="8" id="KW-0170">Cobalt</keyword>
<dbReference type="STRING" id="215200.SAMN05216454_11713"/>
<evidence type="ECO:0000313" key="20">
    <source>
        <dbReference type="Proteomes" id="UP000199512"/>
    </source>
</evidence>
<dbReference type="Pfam" id="PF01546">
    <property type="entry name" value="Peptidase_M20"/>
    <property type="match status" value="1"/>
</dbReference>
<dbReference type="Gene3D" id="3.40.630.10">
    <property type="entry name" value="Zn peptidases"/>
    <property type="match status" value="2"/>
</dbReference>
<sequence length="486" mass="54905">MNIENRKLANLEPKAFFRYFEDLTRIPRPSGKEEKVVEYLMDFAKENGLYAEKDEFNNVLIKKPASKGYEDHDSIILQAHIDMVCEKNPGVEHDFDKDPIDITVEDGKVIAKETTLGADDGVGVAFAMAILADKDIKHPAIEFLATSDEERGMTGIENFDFSKLTGSKVINIDSDDEGLVVVGCAGGPVIRVKLPLSYKKADNKNTYKVKVAGLAGGHSGEDIHRGRANSNKLMVRVLMEALDIETFELADIVGGDKYNAIPRNTEAYVNIAAEDEEKLREIAAKYEKIFRNEYRVSDSGIYIEVEKIDTIEEVLDKESTMRVLDFINFADTGIIRMDMDYPDTVETSISLGVIRFEGDKTRIEIMTRSSMESQFELLADKVFRLTELLGGEYEVMSNCPPWEYVVDSDLRTTYEEVWEEMTGEKPKMMILHAGLEPSEFAKHIDRKLDMISMGPDIRLLHAPGEYFVIDSAKKVYESVIKLLERL</sequence>
<dbReference type="InterPro" id="IPR002933">
    <property type="entry name" value="Peptidase_M20"/>
</dbReference>
<dbReference type="FunFam" id="3.40.630.10:FF:000015">
    <property type="entry name" value="Aminoacyl-histidine dipeptidase PepD"/>
    <property type="match status" value="1"/>
</dbReference>
<comment type="similarity">
    <text evidence="12">Belongs to the peptidase M20C family.</text>
</comment>
<evidence type="ECO:0000256" key="2">
    <source>
        <dbReference type="ARBA" id="ARBA00001947"/>
    </source>
</evidence>
<feature type="domain" description="Peptidase M20 dimerisation" evidence="18">
    <location>
        <begin position="212"/>
        <end position="295"/>
    </location>
</feature>
<evidence type="ECO:0000256" key="13">
    <source>
        <dbReference type="ARBA" id="ARBA00071271"/>
    </source>
</evidence>
<dbReference type="GO" id="GO:0005829">
    <property type="term" value="C:cytosol"/>
    <property type="evidence" value="ECO:0007669"/>
    <property type="project" value="TreeGrafter"/>
</dbReference>
<dbReference type="RefSeq" id="WP_091975996.1">
    <property type="nucleotide sequence ID" value="NZ_FODF01000017.1"/>
</dbReference>
<dbReference type="SUPFAM" id="SSF53187">
    <property type="entry name" value="Zn-dependent exopeptidases"/>
    <property type="match status" value="1"/>
</dbReference>
<keyword evidence="20" id="KW-1185">Reference proteome</keyword>
<dbReference type="GO" id="GO:0006508">
    <property type="term" value="P:proteolysis"/>
    <property type="evidence" value="ECO:0007669"/>
    <property type="project" value="UniProtKB-KW"/>
</dbReference>
<keyword evidence="5" id="KW-0378">Hydrolase</keyword>
<dbReference type="EC" id="3.4.13.18" evidence="10"/>
<evidence type="ECO:0000256" key="11">
    <source>
        <dbReference type="ARBA" id="ARBA00044252"/>
    </source>
</evidence>
<evidence type="ECO:0000256" key="8">
    <source>
        <dbReference type="ARBA" id="ARBA00023285"/>
    </source>
</evidence>
<evidence type="ECO:0000256" key="15">
    <source>
        <dbReference type="ARBA" id="ARBA00076004"/>
    </source>
</evidence>
<dbReference type="InterPro" id="IPR011650">
    <property type="entry name" value="Peptidase_M20_dimer"/>
</dbReference>
<keyword evidence="3" id="KW-0645">Protease</keyword>
<dbReference type="GO" id="GO:0046872">
    <property type="term" value="F:metal ion binding"/>
    <property type="evidence" value="ECO:0007669"/>
    <property type="project" value="UniProtKB-KW"/>
</dbReference>
<evidence type="ECO:0000256" key="16">
    <source>
        <dbReference type="ARBA" id="ARBA00077688"/>
    </source>
</evidence>
<dbReference type="PANTHER" id="PTHR43501:SF1">
    <property type="entry name" value="CYTOSOL NON-SPECIFIC DIPEPTIDASE"/>
    <property type="match status" value="1"/>
</dbReference>
<evidence type="ECO:0000256" key="7">
    <source>
        <dbReference type="ARBA" id="ARBA00023049"/>
    </source>
</evidence>
<evidence type="ECO:0000256" key="1">
    <source>
        <dbReference type="ARBA" id="ARBA00001941"/>
    </source>
</evidence>
<keyword evidence="4" id="KW-0479">Metal-binding</keyword>
<keyword evidence="7" id="KW-0482">Metalloprotease</keyword>